<gene>
    <name evidence="3" type="ORF">UFOPK1827_01191</name>
    <name evidence="4" type="ORF">UFOPK2000_00974</name>
</gene>
<dbReference type="PANTHER" id="PTHR21240:SF19">
    <property type="entry name" value="CATALYTIC_ HYDROLASE"/>
    <property type="match status" value="1"/>
</dbReference>
<dbReference type="GO" id="GO:0016787">
    <property type="term" value="F:hydrolase activity"/>
    <property type="evidence" value="ECO:0007669"/>
    <property type="project" value="InterPro"/>
</dbReference>
<feature type="domain" description="Amidohydrolase-related" evidence="2">
    <location>
        <begin position="60"/>
        <end position="289"/>
    </location>
</feature>
<keyword evidence="1" id="KW-0456">Lyase</keyword>
<accession>A0A6J6H9V9</accession>
<evidence type="ECO:0000256" key="1">
    <source>
        <dbReference type="ARBA" id="ARBA00023239"/>
    </source>
</evidence>
<organism evidence="3">
    <name type="scientific">freshwater metagenome</name>
    <dbReference type="NCBI Taxonomy" id="449393"/>
    <lineage>
        <taxon>unclassified sequences</taxon>
        <taxon>metagenomes</taxon>
        <taxon>ecological metagenomes</taxon>
    </lineage>
</organism>
<dbReference type="PANTHER" id="PTHR21240">
    <property type="entry name" value="2-AMINO-3-CARBOXYLMUCONATE-6-SEMIALDEHYDE DECARBOXYLASE"/>
    <property type="match status" value="1"/>
</dbReference>
<name>A0A6J6H9V9_9ZZZZ</name>
<dbReference type="GO" id="GO:0016831">
    <property type="term" value="F:carboxy-lyase activity"/>
    <property type="evidence" value="ECO:0007669"/>
    <property type="project" value="InterPro"/>
</dbReference>
<dbReference type="InterPro" id="IPR032466">
    <property type="entry name" value="Metal_Hydrolase"/>
</dbReference>
<reference evidence="3" key="1">
    <citation type="submission" date="2020-05" db="EMBL/GenBank/DDBJ databases">
        <authorList>
            <person name="Chiriac C."/>
            <person name="Salcher M."/>
            <person name="Ghai R."/>
            <person name="Kavagutti S V."/>
        </authorList>
    </citation>
    <scope>NUCLEOTIDE SEQUENCE</scope>
</reference>
<dbReference type="EMBL" id="CAEZUO010000056">
    <property type="protein sequence ID" value="CAB4609756.1"/>
    <property type="molecule type" value="Genomic_DNA"/>
</dbReference>
<evidence type="ECO:0000313" key="4">
    <source>
        <dbReference type="EMBL" id="CAB4635134.1"/>
    </source>
</evidence>
<dbReference type="AlphaFoldDB" id="A0A6J6H9V9"/>
<evidence type="ECO:0000259" key="2">
    <source>
        <dbReference type="Pfam" id="PF04909"/>
    </source>
</evidence>
<dbReference type="SUPFAM" id="SSF51556">
    <property type="entry name" value="Metallo-dependent hydrolases"/>
    <property type="match status" value="1"/>
</dbReference>
<sequence length="293" mass="33312">MAMPTDIGIVDLGMGFPFTSIEEKKSAYDFFKANLKDNESLKEMEFPAQYMFKDVPDVVSPDTDVVAWIVEKMDAFNIEQCMTGVNEHSIRAKAEHPGRFHLCAQADPNKGMETVRNLKRLKAENNIVAAMTFPSGMVPQVGVGDKKMYPIYATCCELDIPICINGGIVGPRMPSWPQHVEQFDEVLYDFPDLTMVMMHGGEPWTELAVKLMLKWPGLHYMTSAFAPKHYPKDIIKYANTRGSDKIMYCGYFPAGLSLERQFSDMPNVPFNDNVWPKFLRENALRVFKLDQDK</sequence>
<protein>
    <submittedName>
        <fullName evidence="3">Unannotated protein</fullName>
    </submittedName>
</protein>
<proteinExistence type="predicted"/>
<dbReference type="Gene3D" id="3.20.20.140">
    <property type="entry name" value="Metal-dependent hydrolases"/>
    <property type="match status" value="1"/>
</dbReference>
<dbReference type="Pfam" id="PF04909">
    <property type="entry name" value="Amidohydro_2"/>
    <property type="match status" value="1"/>
</dbReference>
<dbReference type="EMBL" id="CAEZVK010000100">
    <property type="protein sequence ID" value="CAB4635134.1"/>
    <property type="molecule type" value="Genomic_DNA"/>
</dbReference>
<dbReference type="InterPro" id="IPR032465">
    <property type="entry name" value="ACMSD"/>
</dbReference>
<dbReference type="InterPro" id="IPR006680">
    <property type="entry name" value="Amidohydro-rel"/>
</dbReference>
<evidence type="ECO:0000313" key="3">
    <source>
        <dbReference type="EMBL" id="CAB4609756.1"/>
    </source>
</evidence>